<keyword evidence="5 6" id="KW-0472">Membrane</keyword>
<feature type="transmembrane region" description="Helical" evidence="6">
    <location>
        <begin position="288"/>
        <end position="308"/>
    </location>
</feature>
<keyword evidence="9" id="KW-1185">Reference proteome</keyword>
<evidence type="ECO:0000256" key="3">
    <source>
        <dbReference type="ARBA" id="ARBA00022692"/>
    </source>
</evidence>
<feature type="transmembrane region" description="Helical" evidence="6">
    <location>
        <begin position="97"/>
        <end position="120"/>
    </location>
</feature>
<dbReference type="CDD" id="cd00293">
    <property type="entry name" value="USP-like"/>
    <property type="match status" value="1"/>
</dbReference>
<dbReference type="Proteomes" id="UP000317371">
    <property type="component" value="Unassembled WGS sequence"/>
</dbReference>
<reference evidence="8 9" key="1">
    <citation type="submission" date="2019-06" db="EMBL/GenBank/DDBJ databases">
        <title>Genome sequence of Litorilinea aerophila BAA-2444.</title>
        <authorList>
            <person name="Maclea K.S."/>
            <person name="Maurais E.G."/>
            <person name="Iannazzi L.C."/>
        </authorList>
    </citation>
    <scope>NUCLEOTIDE SEQUENCE [LARGE SCALE GENOMIC DNA]</scope>
    <source>
        <strain evidence="8 9">ATCC BAA-2444</strain>
    </source>
</reference>
<dbReference type="InterPro" id="IPR006016">
    <property type="entry name" value="UspA"/>
</dbReference>
<dbReference type="InParanoid" id="A0A540VKI5"/>
<dbReference type="SUPFAM" id="SSF52402">
    <property type="entry name" value="Adenine nucleotide alpha hydrolases-like"/>
    <property type="match status" value="2"/>
</dbReference>
<feature type="domain" description="UspA" evidence="7">
    <location>
        <begin position="477"/>
        <end position="606"/>
    </location>
</feature>
<dbReference type="PANTHER" id="PTHR42770:SF11">
    <property type="entry name" value="INNER MEMBRANE TRANSPORT PROTEIN YBAT"/>
    <property type="match status" value="1"/>
</dbReference>
<name>A0A540VKI5_9CHLR</name>
<evidence type="ECO:0000313" key="9">
    <source>
        <dbReference type="Proteomes" id="UP000317371"/>
    </source>
</evidence>
<dbReference type="PANTHER" id="PTHR42770">
    <property type="entry name" value="AMINO ACID TRANSPORTER-RELATED"/>
    <property type="match status" value="1"/>
</dbReference>
<evidence type="ECO:0000313" key="8">
    <source>
        <dbReference type="EMBL" id="TQE97264.1"/>
    </source>
</evidence>
<sequence length="851" mass="92930">MSQPQTELSRDLSLFDVTMIGVGAMIGAGIFVLTGIAAGAAGPALILAFALNGIITLFTAMVYAELGSAIPEAGGGYLWVREGLPGPNAFLAGWMSWFAHAVAGSLYALGFGSYLVLVFSELGMLPASLDTPWFHKVVAVAIILIFVAINFRGVSETGTAGNIVTVLKVVVLGIFIVSGLWAIYRHPIYLDKFQNFAPNGWIGILSAMGLTFIAFEGYEIIVQTGEEVKNPRQTLPRAVFLSLAIVIPIYILVAFVAVGAVNPDTNIPTYQWLAEHAELGVAEAARQFMPLGTVLLLIGGLLSTMSALNATTFSSTRVSFAMGRDRNLPNLFAAIHPRTRTPYQALMVSGALITFMAVAIPIEDVAAAADIMFLLLFLQVNLAAITLRNKYGDRLHYGYLTPFFPVIPILGVVTELFLAVFMFHYSAVAWYFTGAWILIGLGIYYFYARKRLEARTRTPIMRAERRTVPQPEKGYAVLVPIANPDSLPVLLRPAIQAARENDGYVLLLHVVTVPPQLPLSAGRRYVEQSRALTDQALQMVEDEGVEGEVLVRIAHQPAQAIIQTARERQVRLLIMGWRGRSRNPNTYIGSNIDTIIHQVNCQVMVVQQTPPPPFNRFLVPIADPLQTPYALAAVHLLADPRFSEVDVVHVFAPGTEQARREALLGEIQAQIDAYRQAHPGLDDMRISLRGVEGSNVLDVLVQAARKHDCVILGATRESWLRQQIFGNLPARLAGQLETSVVLVRPQTGPVGFGLARLLHYVRGGYRIIEPTSAQELQEQGILAPQPIHNPEDLHTAVNKKSLLGAGLLGLLSVLLMYWGDGSGFTWLGVGIYLLCLFWFTWSSVRGILAAT</sequence>
<dbReference type="Gene3D" id="3.40.50.12370">
    <property type="match status" value="1"/>
</dbReference>
<feature type="transmembrane region" description="Helical" evidence="6">
    <location>
        <begin position="163"/>
        <end position="184"/>
    </location>
</feature>
<dbReference type="RefSeq" id="WP_141608860.1">
    <property type="nucleotide sequence ID" value="NZ_VIGC02000004.1"/>
</dbReference>
<evidence type="ECO:0000256" key="1">
    <source>
        <dbReference type="ARBA" id="ARBA00004651"/>
    </source>
</evidence>
<feature type="transmembrane region" description="Helical" evidence="6">
    <location>
        <begin position="345"/>
        <end position="362"/>
    </location>
</feature>
<keyword evidence="2" id="KW-1003">Cell membrane</keyword>
<evidence type="ECO:0000256" key="4">
    <source>
        <dbReference type="ARBA" id="ARBA00022989"/>
    </source>
</evidence>
<feature type="transmembrane region" description="Helical" evidence="6">
    <location>
        <begin position="429"/>
        <end position="447"/>
    </location>
</feature>
<feature type="transmembrane region" description="Helical" evidence="6">
    <location>
        <begin position="824"/>
        <end position="841"/>
    </location>
</feature>
<feature type="transmembrane region" description="Helical" evidence="6">
    <location>
        <begin position="44"/>
        <end position="64"/>
    </location>
</feature>
<feature type="transmembrane region" description="Helical" evidence="6">
    <location>
        <begin position="12"/>
        <end position="38"/>
    </location>
</feature>
<evidence type="ECO:0000256" key="5">
    <source>
        <dbReference type="ARBA" id="ARBA00023136"/>
    </source>
</evidence>
<gene>
    <name evidence="8" type="ORF">FKZ61_04435</name>
</gene>
<proteinExistence type="predicted"/>
<feature type="transmembrane region" description="Helical" evidence="6">
    <location>
        <begin position="399"/>
        <end position="423"/>
    </location>
</feature>
<feature type="domain" description="UspA" evidence="7">
    <location>
        <begin position="614"/>
        <end position="744"/>
    </location>
</feature>
<keyword evidence="4 6" id="KW-1133">Transmembrane helix</keyword>
<dbReference type="AlphaFoldDB" id="A0A540VKI5"/>
<feature type="transmembrane region" description="Helical" evidence="6">
    <location>
        <begin position="368"/>
        <end position="387"/>
    </location>
</feature>
<feature type="transmembrane region" description="Helical" evidence="6">
    <location>
        <begin position="196"/>
        <end position="218"/>
    </location>
</feature>
<comment type="subcellular location">
    <subcellularLocation>
        <location evidence="1">Cell membrane</location>
        <topology evidence="1">Multi-pass membrane protein</topology>
    </subcellularLocation>
</comment>
<dbReference type="EMBL" id="VIGC01000004">
    <property type="protein sequence ID" value="TQE97264.1"/>
    <property type="molecule type" value="Genomic_DNA"/>
</dbReference>
<dbReference type="GO" id="GO:0022857">
    <property type="term" value="F:transmembrane transporter activity"/>
    <property type="evidence" value="ECO:0007669"/>
    <property type="project" value="InterPro"/>
</dbReference>
<evidence type="ECO:0000256" key="2">
    <source>
        <dbReference type="ARBA" id="ARBA00022475"/>
    </source>
</evidence>
<evidence type="ECO:0000259" key="7">
    <source>
        <dbReference type="Pfam" id="PF00582"/>
    </source>
</evidence>
<feature type="transmembrane region" description="Helical" evidence="6">
    <location>
        <begin position="132"/>
        <end position="151"/>
    </location>
</feature>
<organism evidence="8 9">
    <name type="scientific">Litorilinea aerophila</name>
    <dbReference type="NCBI Taxonomy" id="1204385"/>
    <lineage>
        <taxon>Bacteria</taxon>
        <taxon>Bacillati</taxon>
        <taxon>Chloroflexota</taxon>
        <taxon>Caldilineae</taxon>
        <taxon>Caldilineales</taxon>
        <taxon>Caldilineaceae</taxon>
        <taxon>Litorilinea</taxon>
    </lineage>
</organism>
<dbReference type="FunCoup" id="A0A540VKI5">
    <property type="interactions" value="113"/>
</dbReference>
<dbReference type="Pfam" id="PF00582">
    <property type="entry name" value="Usp"/>
    <property type="match status" value="2"/>
</dbReference>
<dbReference type="Gene3D" id="1.20.1740.10">
    <property type="entry name" value="Amino acid/polyamine transporter I"/>
    <property type="match status" value="1"/>
</dbReference>
<evidence type="ECO:0000256" key="6">
    <source>
        <dbReference type="SAM" id="Phobius"/>
    </source>
</evidence>
<feature type="transmembrane region" description="Helical" evidence="6">
    <location>
        <begin position="801"/>
        <end position="818"/>
    </location>
</feature>
<dbReference type="OrthoDB" id="137613at2"/>
<keyword evidence="3 6" id="KW-0812">Transmembrane</keyword>
<dbReference type="InterPro" id="IPR002293">
    <property type="entry name" value="AA/rel_permease1"/>
</dbReference>
<feature type="transmembrane region" description="Helical" evidence="6">
    <location>
        <begin position="239"/>
        <end position="261"/>
    </location>
</feature>
<accession>A0A540VKI5</accession>
<comment type="caution">
    <text evidence="8">The sequence shown here is derived from an EMBL/GenBank/DDBJ whole genome shotgun (WGS) entry which is preliminary data.</text>
</comment>
<protein>
    <submittedName>
        <fullName evidence="8">Amino acid permease</fullName>
    </submittedName>
</protein>
<dbReference type="GO" id="GO:0005886">
    <property type="term" value="C:plasma membrane"/>
    <property type="evidence" value="ECO:0007669"/>
    <property type="project" value="UniProtKB-SubCell"/>
</dbReference>
<dbReference type="InterPro" id="IPR050367">
    <property type="entry name" value="APC_superfamily"/>
</dbReference>
<dbReference type="Pfam" id="PF13520">
    <property type="entry name" value="AA_permease_2"/>
    <property type="match status" value="1"/>
</dbReference>